<reference evidence="1 2" key="1">
    <citation type="submission" date="2019-03" db="EMBL/GenBank/DDBJ databases">
        <title>Genomic Encyclopedia of Type Strains, Phase IV (KMG-IV): sequencing the most valuable type-strain genomes for metagenomic binning, comparative biology and taxonomic classification.</title>
        <authorList>
            <person name="Goeker M."/>
        </authorList>
    </citation>
    <scope>NUCLEOTIDE SEQUENCE [LARGE SCALE GENOMIC DNA]</scope>
    <source>
        <strain evidence="1 2">DSM 18401</strain>
    </source>
</reference>
<name>A0A4R2C1Y0_SHIGR</name>
<evidence type="ECO:0000313" key="2">
    <source>
        <dbReference type="Proteomes" id="UP000295351"/>
    </source>
</evidence>
<gene>
    <name evidence="1" type="ORF">EV665_14119</name>
</gene>
<dbReference type="AlphaFoldDB" id="A0A4R2C1Y0"/>
<evidence type="ECO:0000313" key="1">
    <source>
        <dbReference type="EMBL" id="TCN33505.1"/>
    </source>
</evidence>
<protein>
    <submittedName>
        <fullName evidence="1">Uncharacterized protein</fullName>
    </submittedName>
</protein>
<accession>A0A4R2C1Y0</accession>
<dbReference type="Proteomes" id="UP000295351">
    <property type="component" value="Unassembled WGS sequence"/>
</dbReference>
<dbReference type="EMBL" id="SLVX01000041">
    <property type="protein sequence ID" value="TCN33505.1"/>
    <property type="molecule type" value="Genomic_DNA"/>
</dbReference>
<sequence>MCRVRRCGQADYISTRRFCLILFLDLPLGLKPVTETSAIERPFALPEFEGSLLDSSLALVVHGLTEVRRTKEQR</sequence>
<comment type="caution">
    <text evidence="1">The sequence shown here is derived from an EMBL/GenBank/DDBJ whole genome shotgun (WGS) entry which is preliminary data.</text>
</comment>
<keyword evidence="2" id="KW-1185">Reference proteome</keyword>
<organism evidence="1 2">
    <name type="scientific">Shinella granuli</name>
    <dbReference type="NCBI Taxonomy" id="323621"/>
    <lineage>
        <taxon>Bacteria</taxon>
        <taxon>Pseudomonadati</taxon>
        <taxon>Pseudomonadota</taxon>
        <taxon>Alphaproteobacteria</taxon>
        <taxon>Hyphomicrobiales</taxon>
        <taxon>Rhizobiaceae</taxon>
        <taxon>Shinella</taxon>
    </lineage>
</organism>
<proteinExistence type="predicted"/>